<accession>A8LMS4</accession>
<dbReference type="eggNOG" id="COG1886">
    <property type="taxonomic scope" value="Bacteria"/>
</dbReference>
<dbReference type="EMBL" id="CP000830">
    <property type="protein sequence ID" value="ABV94999.1"/>
    <property type="molecule type" value="Genomic_DNA"/>
</dbReference>
<dbReference type="InterPro" id="IPR001543">
    <property type="entry name" value="FliN-like_C"/>
</dbReference>
<evidence type="ECO:0000256" key="1">
    <source>
        <dbReference type="ARBA" id="ARBA00009226"/>
    </source>
</evidence>
<keyword evidence="3" id="KW-0966">Cell projection</keyword>
<dbReference type="STRING" id="398580.Dshi_3266"/>
<dbReference type="GO" id="GO:0006935">
    <property type="term" value="P:chemotaxis"/>
    <property type="evidence" value="ECO:0007669"/>
    <property type="project" value="InterPro"/>
</dbReference>
<sequence length="89" mass="9725">MDNPSPRPESPLVGVPIALSVSVGQAHPTVRELLALEKDAVLLLDKRIEDPVELYVGTHLIARGVLEEDADSHRLSVRLTEVISPERVV</sequence>
<evidence type="ECO:0000313" key="3">
    <source>
        <dbReference type="EMBL" id="ABV94999.1"/>
    </source>
</evidence>
<keyword evidence="3" id="KW-0282">Flagellum</keyword>
<dbReference type="Pfam" id="PF01052">
    <property type="entry name" value="FliMN_C"/>
    <property type="match status" value="1"/>
</dbReference>
<dbReference type="RefSeq" id="WP_012179926.1">
    <property type="nucleotide sequence ID" value="NC_009952.1"/>
</dbReference>
<dbReference type="GO" id="GO:0071973">
    <property type="term" value="P:bacterial-type flagellum-dependent cell motility"/>
    <property type="evidence" value="ECO:0007669"/>
    <property type="project" value="InterPro"/>
</dbReference>
<dbReference type="GO" id="GO:0003774">
    <property type="term" value="F:cytoskeletal motor activity"/>
    <property type="evidence" value="ECO:0007669"/>
    <property type="project" value="InterPro"/>
</dbReference>
<organism evidence="3 4">
    <name type="scientific">Dinoroseobacter shibae (strain DSM 16493 / NCIMB 14021 / DFL 12)</name>
    <dbReference type="NCBI Taxonomy" id="398580"/>
    <lineage>
        <taxon>Bacteria</taxon>
        <taxon>Pseudomonadati</taxon>
        <taxon>Pseudomonadota</taxon>
        <taxon>Alphaproteobacteria</taxon>
        <taxon>Rhodobacterales</taxon>
        <taxon>Roseobacteraceae</taxon>
        <taxon>Dinoroseobacter</taxon>
    </lineage>
</organism>
<protein>
    <submittedName>
        <fullName evidence="3">Flagellar motor switch protein FliN</fullName>
    </submittedName>
</protein>
<gene>
    <name evidence="3" type="primary">fliN</name>
    <name evidence="3" type="ordered locus">Dshi_3266</name>
</gene>
<dbReference type="GO" id="GO:0009425">
    <property type="term" value="C:bacterial-type flagellum basal body"/>
    <property type="evidence" value="ECO:0007669"/>
    <property type="project" value="InterPro"/>
</dbReference>
<name>A8LMS4_DINSH</name>
<dbReference type="Gene3D" id="2.30.330.10">
    <property type="entry name" value="SpoA-like"/>
    <property type="match status" value="1"/>
</dbReference>
<proteinExistence type="inferred from homology"/>
<dbReference type="AlphaFoldDB" id="A8LMS4"/>
<keyword evidence="4" id="KW-1185">Reference proteome</keyword>
<dbReference type="InterPro" id="IPR001172">
    <property type="entry name" value="FliN_T3SS_HrcQb"/>
</dbReference>
<keyword evidence="3" id="KW-0969">Cilium</keyword>
<dbReference type="OrthoDB" id="9790303at2"/>
<evidence type="ECO:0000313" key="4">
    <source>
        <dbReference type="Proteomes" id="UP000006833"/>
    </source>
</evidence>
<dbReference type="HOGENOM" id="CLU_097058_4_2_5"/>
<comment type="similarity">
    <text evidence="1">Belongs to the FliN/MopA/SpaO family.</text>
</comment>
<feature type="domain" description="Flagellar motor switch protein FliN-like C-terminal" evidence="2">
    <location>
        <begin position="14"/>
        <end position="83"/>
    </location>
</feature>
<dbReference type="PRINTS" id="PR00956">
    <property type="entry name" value="FLGMOTORFLIN"/>
</dbReference>
<dbReference type="SUPFAM" id="SSF101801">
    <property type="entry name" value="Surface presentation of antigens (SPOA)"/>
    <property type="match status" value="1"/>
</dbReference>
<evidence type="ECO:0000259" key="2">
    <source>
        <dbReference type="Pfam" id="PF01052"/>
    </source>
</evidence>
<reference evidence="4" key="1">
    <citation type="journal article" date="2010" name="ISME J.">
        <title>The complete genome sequence of the algal symbiont Dinoroseobacter shibae: a hitchhiker's guide to life in the sea.</title>
        <authorList>
            <person name="Wagner-Dobler I."/>
            <person name="Ballhausen B."/>
            <person name="Berger M."/>
            <person name="Brinkhoff T."/>
            <person name="Buchholz I."/>
            <person name="Bunk B."/>
            <person name="Cypionka H."/>
            <person name="Daniel R."/>
            <person name="Drepper T."/>
            <person name="Gerdts G."/>
            <person name="Hahnke S."/>
            <person name="Han C."/>
            <person name="Jahn D."/>
            <person name="Kalhoefer D."/>
            <person name="Kiss H."/>
            <person name="Klenk H.P."/>
            <person name="Kyrpides N."/>
            <person name="Liebl W."/>
            <person name="Liesegang H."/>
            <person name="Meincke L."/>
            <person name="Pati A."/>
            <person name="Petersen J."/>
            <person name="Piekarski T."/>
            <person name="Pommerenke C."/>
            <person name="Pradella S."/>
            <person name="Pukall R."/>
            <person name="Rabus R."/>
            <person name="Stackebrandt E."/>
            <person name="Thole S."/>
            <person name="Thompson L."/>
            <person name="Tielen P."/>
            <person name="Tomasch J."/>
            <person name="von Jan M."/>
            <person name="Wanphrut N."/>
            <person name="Wichels A."/>
            <person name="Zech H."/>
            <person name="Simon M."/>
        </authorList>
    </citation>
    <scope>NUCLEOTIDE SEQUENCE [LARGE SCALE GENOMIC DNA]</scope>
    <source>
        <strain evidence="4">DSM 16493 / NCIMB 14021 / DFL 12</strain>
    </source>
</reference>
<dbReference type="Proteomes" id="UP000006833">
    <property type="component" value="Chromosome"/>
</dbReference>
<dbReference type="KEGG" id="dsh:Dshi_3266"/>
<dbReference type="InterPro" id="IPR036429">
    <property type="entry name" value="SpoA-like_sf"/>
</dbReference>